<dbReference type="InterPro" id="IPR043502">
    <property type="entry name" value="DNA/RNA_pol_sf"/>
</dbReference>
<evidence type="ECO:0000256" key="7">
    <source>
        <dbReference type="ARBA" id="ARBA00022750"/>
    </source>
</evidence>
<keyword evidence="12" id="KW-0695">RNA-directed DNA polymerase</keyword>
<feature type="compositionally biased region" description="Low complexity" evidence="16">
    <location>
        <begin position="23"/>
        <end position="33"/>
    </location>
</feature>
<keyword evidence="9" id="KW-0378">Hydrolase</keyword>
<feature type="region of interest" description="Disordered" evidence="16">
    <location>
        <begin position="1"/>
        <end position="33"/>
    </location>
</feature>
<evidence type="ECO:0000256" key="3">
    <source>
        <dbReference type="ARBA" id="ARBA00022679"/>
    </source>
</evidence>
<dbReference type="GO" id="GO:0003964">
    <property type="term" value="F:RNA-directed DNA polymerase activity"/>
    <property type="evidence" value="ECO:0007669"/>
    <property type="project" value="UniProtKB-KW"/>
</dbReference>
<keyword evidence="13" id="KW-0239">DNA-directed DNA polymerase</keyword>
<evidence type="ECO:0000256" key="12">
    <source>
        <dbReference type="ARBA" id="ARBA00022918"/>
    </source>
</evidence>
<dbReference type="InterPro" id="IPR021109">
    <property type="entry name" value="Peptidase_aspartic_dom_sf"/>
</dbReference>
<evidence type="ECO:0000256" key="9">
    <source>
        <dbReference type="ARBA" id="ARBA00022801"/>
    </source>
</evidence>
<dbReference type="Pfam" id="PF08284">
    <property type="entry name" value="RVP_2"/>
    <property type="match status" value="1"/>
</dbReference>
<evidence type="ECO:0000313" key="18">
    <source>
        <dbReference type="EMBL" id="AAX95246.1"/>
    </source>
</evidence>
<dbReference type="Gene3D" id="3.30.70.270">
    <property type="match status" value="2"/>
</dbReference>
<dbReference type="InterPro" id="IPR050951">
    <property type="entry name" value="Retrovirus_Pol_polyprotein"/>
</dbReference>
<dbReference type="EMBL" id="AC146946">
    <property type="protein sequence ID" value="AAX95246.1"/>
    <property type="molecule type" value="Genomic_DNA"/>
</dbReference>
<dbReference type="InterPro" id="IPR041373">
    <property type="entry name" value="RT_RNaseH"/>
</dbReference>
<evidence type="ECO:0000259" key="17">
    <source>
        <dbReference type="PROSITE" id="PS50994"/>
    </source>
</evidence>
<dbReference type="GO" id="GO:0015074">
    <property type="term" value="P:DNA integration"/>
    <property type="evidence" value="ECO:0007669"/>
    <property type="project" value="UniProtKB-KW"/>
</dbReference>
<dbReference type="InterPro" id="IPR041588">
    <property type="entry name" value="Integrase_H2C2"/>
</dbReference>
<feature type="compositionally biased region" description="Low complexity" evidence="16">
    <location>
        <begin position="57"/>
        <end position="67"/>
    </location>
</feature>
<evidence type="ECO:0000256" key="1">
    <source>
        <dbReference type="ARBA" id="ARBA00012493"/>
    </source>
</evidence>
<keyword evidence="7" id="KW-0064">Aspartyl protease</keyword>
<evidence type="ECO:0000256" key="4">
    <source>
        <dbReference type="ARBA" id="ARBA00022695"/>
    </source>
</evidence>
<reference evidence="19" key="1">
    <citation type="journal article" date="2005" name="Nature">
        <title>The map-based sequence of the rice genome.</title>
        <authorList>
            <consortium name="International rice genome sequencing project (IRGSP)"/>
            <person name="Matsumoto T."/>
            <person name="Wu J."/>
            <person name="Kanamori H."/>
            <person name="Katayose Y."/>
            <person name="Fujisawa M."/>
            <person name="Namiki N."/>
            <person name="Mizuno H."/>
            <person name="Yamamoto K."/>
            <person name="Antonio B.A."/>
            <person name="Baba T."/>
            <person name="Sakata K."/>
            <person name="Nagamura Y."/>
            <person name="Aoki H."/>
            <person name="Arikawa K."/>
            <person name="Arita K."/>
            <person name="Bito T."/>
            <person name="Chiden Y."/>
            <person name="Fujitsuka N."/>
            <person name="Fukunaka R."/>
            <person name="Hamada M."/>
            <person name="Harada C."/>
            <person name="Hayashi A."/>
            <person name="Hijishita S."/>
            <person name="Honda M."/>
            <person name="Hosokawa S."/>
            <person name="Ichikawa Y."/>
            <person name="Idonuma A."/>
            <person name="Iijima M."/>
            <person name="Ikeda M."/>
            <person name="Ikeno M."/>
            <person name="Ito K."/>
            <person name="Ito S."/>
            <person name="Ito T."/>
            <person name="Ito Y."/>
            <person name="Ito Y."/>
            <person name="Iwabuchi A."/>
            <person name="Kamiya K."/>
            <person name="Karasawa W."/>
            <person name="Kurita K."/>
            <person name="Katagiri S."/>
            <person name="Kikuta A."/>
            <person name="Kobayashi H."/>
            <person name="Kobayashi N."/>
            <person name="Machita K."/>
            <person name="Maehara T."/>
            <person name="Masukawa M."/>
            <person name="Mizubayashi T."/>
            <person name="Mukai Y."/>
            <person name="Nagasaki H."/>
            <person name="Nagata Y."/>
            <person name="Naito S."/>
            <person name="Nakashima M."/>
            <person name="Nakama Y."/>
            <person name="Nakamichi Y."/>
            <person name="Nakamura M."/>
            <person name="Meguro A."/>
            <person name="Negishi M."/>
            <person name="Ohta I."/>
            <person name="Ohta T."/>
            <person name="Okamoto M."/>
            <person name="Ono N."/>
            <person name="Saji S."/>
            <person name="Sakaguchi M."/>
            <person name="Sakai K."/>
            <person name="Shibata M."/>
            <person name="Shimokawa T."/>
            <person name="Song J."/>
            <person name="Takazaki Y."/>
            <person name="Terasawa K."/>
            <person name="Tsugane M."/>
            <person name="Tsuji K."/>
            <person name="Ueda S."/>
            <person name="Waki K."/>
            <person name="Yamagata H."/>
            <person name="Yamamoto M."/>
            <person name="Yamamoto S."/>
            <person name="Yamane H."/>
            <person name="Yoshiki S."/>
            <person name="Yoshihara R."/>
            <person name="Yukawa K."/>
            <person name="Zhong H."/>
            <person name="Yano M."/>
            <person name="Yuan Q."/>
            <person name="Ouyang S."/>
            <person name="Liu J."/>
            <person name="Jones K.M."/>
            <person name="Gansberger K."/>
            <person name="Moffat K."/>
            <person name="Hill J."/>
            <person name="Bera J."/>
            <person name="Fadrosh D."/>
            <person name="Jin S."/>
            <person name="Johri S."/>
            <person name="Kim M."/>
            <person name="Overton L."/>
            <person name="Reardon M."/>
            <person name="Tsitrin T."/>
            <person name="Vuong H."/>
            <person name="Weaver B."/>
            <person name="Ciecko A."/>
            <person name="Tallon L."/>
            <person name="Jackson J."/>
            <person name="Pai G."/>
            <person name="Aken S.V."/>
            <person name="Utterback T."/>
            <person name="Reidmuller S."/>
            <person name="Feldblyum T."/>
            <person name="Hsiao J."/>
            <person name="Zismann V."/>
            <person name="Iobst S."/>
            <person name="de Vazeille A.R."/>
            <person name="Buell C.R."/>
            <person name="Ying K."/>
            <person name="Li Y."/>
            <person name="Lu T."/>
            <person name="Huang Y."/>
            <person name="Zhao Q."/>
            <person name="Feng Q."/>
            <person name="Zhang L."/>
            <person name="Zhu J."/>
            <person name="Weng Q."/>
            <person name="Mu J."/>
            <person name="Lu Y."/>
            <person name="Fan D."/>
            <person name="Liu Y."/>
            <person name="Guan J."/>
            <person name="Zhang Y."/>
            <person name="Yu S."/>
            <person name="Liu X."/>
            <person name="Zhang Y."/>
            <person name="Hong G."/>
            <person name="Han B."/>
            <person name="Choisne N."/>
            <person name="Demange N."/>
            <person name="Orjeda G."/>
            <person name="Samain S."/>
            <person name="Cattolico L."/>
            <person name="Pelletier E."/>
            <person name="Couloux A."/>
            <person name="Segurens B."/>
            <person name="Wincker P."/>
            <person name="D'Hont A."/>
            <person name="Scarpelli C."/>
            <person name="Weissenbach J."/>
            <person name="Salanoubat M."/>
            <person name="Quetier F."/>
            <person name="Yu Y."/>
            <person name="Kim H.R."/>
            <person name="Rambo T."/>
            <person name="Currie J."/>
            <person name="Collura K."/>
            <person name="Luo M."/>
            <person name="Yang T."/>
            <person name="Ammiraju J.S.S."/>
            <person name="Engler F."/>
            <person name="Soderlund C."/>
            <person name="Wing R.A."/>
            <person name="Palmer L.E."/>
            <person name="de la Bastide M."/>
            <person name="Spiegel L."/>
            <person name="Nascimento L."/>
            <person name="Zutavern T."/>
            <person name="O'Shaughnessy A."/>
            <person name="Dike S."/>
            <person name="Dedhia N."/>
            <person name="Preston R."/>
            <person name="Balija V."/>
            <person name="McCombie W.R."/>
            <person name="Chow T."/>
            <person name="Chen H."/>
            <person name="Chung M."/>
            <person name="Chen C."/>
            <person name="Shaw J."/>
            <person name="Wu H."/>
            <person name="Hsiao K."/>
            <person name="Chao Y."/>
            <person name="Chu M."/>
            <person name="Cheng C."/>
            <person name="Hour A."/>
            <person name="Lee P."/>
            <person name="Lin S."/>
            <person name="Lin Y."/>
            <person name="Liou J."/>
            <person name="Liu S."/>
            <person name="Hsing Y."/>
            <person name="Raghuvanshi S."/>
            <person name="Mohanty A."/>
            <person name="Bharti A.K."/>
            <person name="Gaur A."/>
            <person name="Gupta V."/>
            <person name="Kumar D."/>
            <person name="Ravi V."/>
            <person name="Vij S."/>
            <person name="Kapur A."/>
            <person name="Khurana P."/>
            <person name="Khurana P."/>
            <person name="Khurana J.P."/>
            <person name="Tyagi A.K."/>
            <person name="Gaikwad K."/>
            <person name="Singh A."/>
            <person name="Dalal V."/>
            <person name="Srivastava S."/>
            <person name="Dixit A."/>
            <person name="Pal A.K."/>
            <person name="Ghazi I.A."/>
            <person name="Yadav M."/>
            <person name="Pandit A."/>
            <person name="Bhargava A."/>
            <person name="Sureshbabu K."/>
            <person name="Batra K."/>
            <person name="Sharma T.R."/>
            <person name="Mohapatra T."/>
            <person name="Singh N.K."/>
            <person name="Messing J."/>
            <person name="Nelson A.B."/>
            <person name="Fuks G."/>
            <person name="Kavchok S."/>
            <person name="Keizer G."/>
            <person name="Linton E."/>
            <person name="Llaca V."/>
            <person name="Song R."/>
            <person name="Tanyolac B."/>
            <person name="Young S."/>
            <person name="Ho-Il K."/>
            <person name="Hahn J.H."/>
            <person name="Sangsakoo G."/>
            <person name="Vanavichit A."/>
            <person name="de Mattos Luiz.A.T."/>
            <person name="Zimmer P.D."/>
            <person name="Malone G."/>
            <person name="Dellagostin O."/>
            <person name="de Oliveira A.C."/>
            <person name="Bevan M."/>
            <person name="Bancroft I."/>
            <person name="Minx P."/>
            <person name="Cordum H."/>
            <person name="Wilson R."/>
            <person name="Cheng Z."/>
            <person name="Jin W."/>
            <person name="Jiang J."/>
            <person name="Leong S.A."/>
            <person name="Iwama H."/>
            <person name="Gojobori T."/>
            <person name="Itoh T."/>
            <person name="Niimura Y."/>
            <person name="Fujii Y."/>
            <person name="Habara T."/>
            <person name="Sakai H."/>
            <person name="Sato Y."/>
            <person name="Wilson G."/>
            <person name="Kumar K."/>
            <person name="McCouch S."/>
            <person name="Juretic N."/>
            <person name="Hoen D."/>
            <person name="Wright S."/>
            <person name="Bruskiewich R."/>
            <person name="Bureau T."/>
            <person name="Miyao A."/>
            <person name="Hirochika H."/>
            <person name="Nishikawa T."/>
            <person name="Kadowaki K."/>
            <person name="Sugiura M."/>
            <person name="Burr B."/>
            <person name="Sasaki T."/>
        </authorList>
    </citation>
    <scope>NUCLEOTIDE SEQUENCE [LARGE SCALE GENOMIC DNA]</scope>
    <source>
        <strain evidence="19">cv. Nipponbare</strain>
    </source>
</reference>
<feature type="region of interest" description="Disordered" evidence="16">
    <location>
        <begin position="53"/>
        <end position="77"/>
    </location>
</feature>
<keyword evidence="5" id="KW-0540">Nuclease</keyword>
<evidence type="ECO:0000256" key="10">
    <source>
        <dbReference type="ARBA" id="ARBA00022842"/>
    </source>
</evidence>
<sequence>MVNTRTGGHGSEHENTDARTTSQQPPQAPQVNQQNFEVFMQAQIELMRMMMQQLRNQQQQQPQQQPQGGPPPQSKMFEFLRTKPPTFKGMEDVTRDADRQRHFLKGLNSGLKVGLVAHDFSSFQSLVNKTLLLEEERRKLGEDRKRKMNQQASGPSQRPRGAFQQNNNCQLAAPQFRTIPQTLVLAAQTPRQATPTQSVREVGHVTKNCPHPKNIITPVKFNLGNTPAKAPAPGVAQQTAPATQQTIVRGRVNHVTAEEAQTSTDVVLGKFLVNSVPATVLLDSGASHSFVSRSCASQHQFPTIPLKCSLLIQTPGSEMRTQTGCPRVKIEIEGVEFFANLIMLDTPQLDVILGMDWLHSSKAVLDCGSRSITLENSKGERVNFKAIVNPPWKGALVHNMEVSELQKVPIVREYPDVFPEELPGMPPHRDIEFVIDLVPGISPIFKRPYRMAANESLNDVTIKNKYPLPRIDDLFDQMKGAGVFSKIDLRSGYHQLRIRTEDIPKTAFSTRYGLYEFTVMSFGLTNAPAYFMNMMNKVFMEYLDKFVVVFIDNILIYSKDEKEHENHLRLVLEKLREHQLYAKFSKCEFWMKEVEFLGHVVTAAKVVVDPKKVSTVINWQPPKTVTQVRSFLGMAGYYRRFIEGFSKVARPLTQLLKKEKKFMWTSECQRSFEALKKSLTSAPVLVLPDIHKGFDIYCDASRTGLGCVLMQEGKVVAYALRQLRPHEENYPTHDLELAAVVHALKIWRHYLIGNRCEVYTDHKSLKYIFTQHDLNLRQRRWLEVTKDYDMGIHYHPGKANIVADALGRKAYCNNVEIKESQLSLYREFERLNLEIVPKGFVANLEVKPTLEDQIKEAQKDDANVKEIKLNMKKGKAIGFTEDENGVIWLHEKLVVPDQPELKKLILSEAHESRYSIHPGTTKMYQDLRNRLWWPSMRREIAEYVVLCDVCQRVKAEHQQLAGLLQPLKVPEWKWYEIGMDFITGLPKTQLGYDSIWVIVDHLTKVAHFIPVKITYSGDKLAEFYVNRIALHEAMGTHLNFSTAYHPQTDGQTKKVDQILEDMLRACALAYTSNWDKNLPYVEFSYNNSYQASLQMSPFEALYGRPSRTPLNWNETGERMVFGPDVIREAEERVALIRDRLKVAQSRQKSYADNRRRDLTFEKEDYVYLKVTPMRGTKRFQVKGKLAPRYVGPFRIIARRGEVAYQLELPSSMSGIHDVFHISQLKKCLRVPEEETPLQSVELQPDLTYREVPIKILETAERTTRSKTIRLCKVQWSHHTEAEATWEHEDDLKAEFPELFPSQSESRGRDSV</sequence>
<dbReference type="Pfam" id="PF17917">
    <property type="entry name" value="RT_RNaseH"/>
    <property type="match status" value="1"/>
</dbReference>
<dbReference type="Gene3D" id="3.10.10.10">
    <property type="entry name" value="HIV Type 1 Reverse Transcriptase, subunit A, domain 1"/>
    <property type="match status" value="1"/>
</dbReference>
<dbReference type="PANTHER" id="PTHR37984:SF5">
    <property type="entry name" value="PROTEIN NYNRIN-LIKE"/>
    <property type="match status" value="1"/>
</dbReference>
<dbReference type="PROSITE" id="PS00141">
    <property type="entry name" value="ASP_PROTEASE"/>
    <property type="match status" value="1"/>
</dbReference>
<name>Q2R508_ORYSJ</name>
<dbReference type="GO" id="GO:0003677">
    <property type="term" value="F:DNA binding"/>
    <property type="evidence" value="ECO:0007669"/>
    <property type="project" value="UniProtKB-KW"/>
</dbReference>
<dbReference type="GO" id="GO:0006310">
    <property type="term" value="P:DNA recombination"/>
    <property type="evidence" value="ECO:0007669"/>
    <property type="project" value="UniProtKB-KW"/>
</dbReference>
<evidence type="ECO:0000256" key="2">
    <source>
        <dbReference type="ARBA" id="ARBA00022670"/>
    </source>
</evidence>
<dbReference type="Gene3D" id="3.10.20.370">
    <property type="match status" value="1"/>
</dbReference>
<dbReference type="FunFam" id="3.30.70.270:FF:000020">
    <property type="entry name" value="Transposon Tf2-6 polyprotein-like Protein"/>
    <property type="match status" value="1"/>
</dbReference>
<dbReference type="Pfam" id="PF24626">
    <property type="entry name" value="SH3_Tf2-1"/>
    <property type="match status" value="1"/>
</dbReference>
<dbReference type="InterPro" id="IPR036397">
    <property type="entry name" value="RNaseH_sf"/>
</dbReference>
<evidence type="ECO:0000256" key="13">
    <source>
        <dbReference type="ARBA" id="ARBA00022932"/>
    </source>
</evidence>
<dbReference type="GO" id="GO:0004190">
    <property type="term" value="F:aspartic-type endopeptidase activity"/>
    <property type="evidence" value="ECO:0007669"/>
    <property type="project" value="UniProtKB-KW"/>
</dbReference>
<dbReference type="Proteomes" id="UP000000763">
    <property type="component" value="Chromosome 11"/>
</dbReference>
<organism evidence="18 19">
    <name type="scientific">Oryza sativa subsp. japonica</name>
    <name type="common">Rice</name>
    <dbReference type="NCBI Taxonomy" id="39947"/>
    <lineage>
        <taxon>Eukaryota</taxon>
        <taxon>Viridiplantae</taxon>
        <taxon>Streptophyta</taxon>
        <taxon>Embryophyta</taxon>
        <taxon>Tracheophyta</taxon>
        <taxon>Spermatophyta</taxon>
        <taxon>Magnoliopsida</taxon>
        <taxon>Liliopsida</taxon>
        <taxon>Poales</taxon>
        <taxon>Poaceae</taxon>
        <taxon>BOP clade</taxon>
        <taxon>Oryzoideae</taxon>
        <taxon>Oryzeae</taxon>
        <taxon>Oryzinae</taxon>
        <taxon>Oryza</taxon>
        <taxon>Oryza sativa</taxon>
    </lineage>
</organism>
<dbReference type="Gene3D" id="1.10.340.70">
    <property type="match status" value="1"/>
</dbReference>
<protein>
    <recommendedName>
        <fullName evidence="1">RNA-directed DNA polymerase</fullName>
        <ecNumber evidence="1">2.7.7.49</ecNumber>
    </recommendedName>
</protein>
<accession>Q2R508</accession>
<keyword evidence="15" id="KW-0233">DNA recombination</keyword>
<dbReference type="PANTHER" id="PTHR37984">
    <property type="entry name" value="PROTEIN CBG26694"/>
    <property type="match status" value="1"/>
</dbReference>
<proteinExistence type="predicted"/>
<dbReference type="GO" id="GO:0003887">
    <property type="term" value="F:DNA-directed DNA polymerase activity"/>
    <property type="evidence" value="ECO:0007669"/>
    <property type="project" value="UniProtKB-KW"/>
</dbReference>
<dbReference type="SUPFAM" id="SSF53098">
    <property type="entry name" value="Ribonuclease H-like"/>
    <property type="match status" value="1"/>
</dbReference>
<dbReference type="GO" id="GO:0006508">
    <property type="term" value="P:proteolysis"/>
    <property type="evidence" value="ECO:0007669"/>
    <property type="project" value="UniProtKB-KW"/>
</dbReference>
<keyword evidence="14" id="KW-0238">DNA-binding</keyword>
<dbReference type="InterPro" id="IPR012337">
    <property type="entry name" value="RNaseH-like_sf"/>
</dbReference>
<keyword evidence="10" id="KW-0460">Magnesium</keyword>
<dbReference type="GO" id="GO:0004519">
    <property type="term" value="F:endonuclease activity"/>
    <property type="evidence" value="ECO:0007669"/>
    <property type="project" value="UniProtKB-KW"/>
</dbReference>
<dbReference type="Gene3D" id="3.30.420.10">
    <property type="entry name" value="Ribonuclease H-like superfamily/Ribonuclease H"/>
    <property type="match status" value="1"/>
</dbReference>
<dbReference type="FunFam" id="3.10.20.370:FF:000001">
    <property type="entry name" value="Retrovirus-related Pol polyprotein from transposon 17.6-like protein"/>
    <property type="match status" value="1"/>
</dbReference>
<feature type="region of interest" description="Disordered" evidence="16">
    <location>
        <begin position="141"/>
        <end position="163"/>
    </location>
</feature>
<dbReference type="PROSITE" id="PS50994">
    <property type="entry name" value="INTEGRASE"/>
    <property type="match status" value="1"/>
</dbReference>
<dbReference type="GO" id="GO:0046872">
    <property type="term" value="F:metal ion binding"/>
    <property type="evidence" value="ECO:0007669"/>
    <property type="project" value="UniProtKB-KW"/>
</dbReference>
<keyword evidence="8" id="KW-0255">Endonuclease</keyword>
<dbReference type="InterPro" id="IPR001969">
    <property type="entry name" value="Aspartic_peptidase_AS"/>
</dbReference>
<keyword evidence="3" id="KW-0808">Transferase</keyword>
<dbReference type="InterPro" id="IPR000477">
    <property type="entry name" value="RT_dom"/>
</dbReference>
<dbReference type="SUPFAM" id="SSF50630">
    <property type="entry name" value="Acid proteases"/>
    <property type="match status" value="1"/>
</dbReference>
<keyword evidence="2" id="KW-0645">Protease</keyword>
<evidence type="ECO:0000256" key="8">
    <source>
        <dbReference type="ARBA" id="ARBA00022759"/>
    </source>
</evidence>
<keyword evidence="11" id="KW-0229">DNA integration</keyword>
<gene>
    <name evidence="18" type="ordered locus">LOC_Os11g26650</name>
</gene>
<evidence type="ECO:0000256" key="14">
    <source>
        <dbReference type="ARBA" id="ARBA00023125"/>
    </source>
</evidence>
<dbReference type="CDD" id="cd09274">
    <property type="entry name" value="RNase_HI_RT_Ty3"/>
    <property type="match status" value="1"/>
</dbReference>
<dbReference type="InterPro" id="IPR056924">
    <property type="entry name" value="SH3_Tf2-1"/>
</dbReference>
<dbReference type="Gene3D" id="2.40.70.10">
    <property type="entry name" value="Acid Proteases"/>
    <property type="match status" value="1"/>
</dbReference>
<evidence type="ECO:0000256" key="6">
    <source>
        <dbReference type="ARBA" id="ARBA00022723"/>
    </source>
</evidence>
<feature type="domain" description="Integrase catalytic" evidence="17">
    <location>
        <begin position="997"/>
        <end position="1105"/>
    </location>
</feature>
<dbReference type="CDD" id="cd00303">
    <property type="entry name" value="retropepsin_like"/>
    <property type="match status" value="1"/>
</dbReference>
<keyword evidence="6" id="KW-0479">Metal-binding</keyword>
<evidence type="ECO:0000256" key="15">
    <source>
        <dbReference type="ARBA" id="ARBA00023172"/>
    </source>
</evidence>
<dbReference type="Pfam" id="PF00078">
    <property type="entry name" value="RVT_1"/>
    <property type="match status" value="1"/>
</dbReference>
<dbReference type="CDD" id="cd01647">
    <property type="entry name" value="RT_LTR"/>
    <property type="match status" value="1"/>
</dbReference>
<dbReference type="Pfam" id="PF17921">
    <property type="entry name" value="Integrase_H2C2"/>
    <property type="match status" value="1"/>
</dbReference>
<evidence type="ECO:0000313" key="19">
    <source>
        <dbReference type="Proteomes" id="UP000000763"/>
    </source>
</evidence>
<dbReference type="InterPro" id="IPR043128">
    <property type="entry name" value="Rev_trsase/Diguanyl_cyclase"/>
</dbReference>
<evidence type="ECO:0000256" key="16">
    <source>
        <dbReference type="SAM" id="MobiDB-lite"/>
    </source>
</evidence>
<reference evidence="19" key="2">
    <citation type="journal article" date="2008" name="Nucleic Acids Res.">
        <title>The rice annotation project database (RAP-DB): 2008 update.</title>
        <authorList>
            <consortium name="The rice annotation project (RAP)"/>
        </authorList>
    </citation>
    <scope>GENOME REANNOTATION</scope>
    <source>
        <strain evidence="19">cv. Nipponbare</strain>
    </source>
</reference>
<dbReference type="EC" id="2.7.7.49" evidence="1"/>
<dbReference type="InterPro" id="IPR001584">
    <property type="entry name" value="Integrase_cat-core"/>
</dbReference>
<evidence type="ECO:0000256" key="11">
    <source>
        <dbReference type="ARBA" id="ARBA00022908"/>
    </source>
</evidence>
<evidence type="ECO:0000256" key="5">
    <source>
        <dbReference type="ARBA" id="ARBA00022722"/>
    </source>
</evidence>
<dbReference type="SUPFAM" id="SSF56672">
    <property type="entry name" value="DNA/RNA polymerases"/>
    <property type="match status" value="1"/>
</dbReference>
<keyword evidence="4" id="KW-0548">Nucleotidyltransferase</keyword>